<dbReference type="Pfam" id="PF07645">
    <property type="entry name" value="EGF_CA"/>
    <property type="match status" value="1"/>
</dbReference>
<feature type="region of interest" description="Disordered" evidence="6">
    <location>
        <begin position="62"/>
        <end position="127"/>
    </location>
</feature>
<evidence type="ECO:0000313" key="11">
    <source>
        <dbReference type="RefSeq" id="XP_018494727.1"/>
    </source>
</evidence>
<feature type="region of interest" description="Disordered" evidence="6">
    <location>
        <begin position="548"/>
        <end position="588"/>
    </location>
</feature>
<keyword evidence="7" id="KW-0812">Transmembrane</keyword>
<evidence type="ECO:0000256" key="4">
    <source>
        <dbReference type="ARBA" id="ARBA00023157"/>
    </source>
</evidence>
<dbReference type="AlphaFoldDB" id="A0AAJ7L554"/>
<dbReference type="RefSeq" id="XP_018494727.1">
    <property type="nucleotide sequence ID" value="XM_018639211.1"/>
</dbReference>
<dbReference type="CDD" id="cd00054">
    <property type="entry name" value="EGF_CA"/>
    <property type="match status" value="1"/>
</dbReference>
<dbReference type="PANTHER" id="PTHR24039:SF52">
    <property type="entry name" value="EGF-LIKE DOMAIN-CONTAINING PROTEIN"/>
    <property type="match status" value="1"/>
</dbReference>
<dbReference type="InterPro" id="IPR049883">
    <property type="entry name" value="NOTCH1_EGF-like"/>
</dbReference>
<evidence type="ECO:0000256" key="5">
    <source>
        <dbReference type="PROSITE-ProRule" id="PRU00076"/>
    </source>
</evidence>
<evidence type="ECO:0000256" key="7">
    <source>
        <dbReference type="SAM" id="Phobius"/>
    </source>
</evidence>
<dbReference type="PROSITE" id="PS00010">
    <property type="entry name" value="ASX_HYDROXYL"/>
    <property type="match status" value="1"/>
</dbReference>
<protein>
    <submittedName>
        <fullName evidence="11">Uncharacterized protein LOC108864160</fullName>
    </submittedName>
</protein>
<dbReference type="InterPro" id="IPR000152">
    <property type="entry name" value="EGF-type_Asp/Asn_hydroxyl_site"/>
</dbReference>
<dbReference type="PROSITE" id="PS00022">
    <property type="entry name" value="EGF_1"/>
    <property type="match status" value="1"/>
</dbReference>
<feature type="domain" description="EGF-like" evidence="9">
    <location>
        <begin position="826"/>
        <end position="865"/>
    </location>
</feature>
<organism evidence="10 11">
    <name type="scientific">Galendromus occidentalis</name>
    <name type="common">western predatory mite</name>
    <dbReference type="NCBI Taxonomy" id="34638"/>
    <lineage>
        <taxon>Eukaryota</taxon>
        <taxon>Metazoa</taxon>
        <taxon>Ecdysozoa</taxon>
        <taxon>Arthropoda</taxon>
        <taxon>Chelicerata</taxon>
        <taxon>Arachnida</taxon>
        <taxon>Acari</taxon>
        <taxon>Parasitiformes</taxon>
        <taxon>Mesostigmata</taxon>
        <taxon>Gamasina</taxon>
        <taxon>Phytoseioidea</taxon>
        <taxon>Phytoseiidae</taxon>
        <taxon>Typhlodrominae</taxon>
        <taxon>Galendromus</taxon>
    </lineage>
</organism>
<dbReference type="SMART" id="SM00179">
    <property type="entry name" value="EGF_CA"/>
    <property type="match status" value="1"/>
</dbReference>
<feature type="domain" description="SEA" evidence="8">
    <location>
        <begin position="698"/>
        <end position="819"/>
    </location>
</feature>
<feature type="compositionally biased region" description="Basic and acidic residues" evidence="6">
    <location>
        <begin position="62"/>
        <end position="77"/>
    </location>
</feature>
<dbReference type="GO" id="GO:0005509">
    <property type="term" value="F:calcium ion binding"/>
    <property type="evidence" value="ECO:0007669"/>
    <property type="project" value="InterPro"/>
</dbReference>
<feature type="disulfide bond" evidence="5">
    <location>
        <begin position="898"/>
        <end position="907"/>
    </location>
</feature>
<dbReference type="PROSITE" id="PS01187">
    <property type="entry name" value="EGF_CA"/>
    <property type="match status" value="1"/>
</dbReference>
<dbReference type="InterPro" id="IPR036364">
    <property type="entry name" value="SEA_dom_sf"/>
</dbReference>
<dbReference type="PROSITE" id="PS50024">
    <property type="entry name" value="SEA"/>
    <property type="match status" value="1"/>
</dbReference>
<dbReference type="Gene3D" id="3.30.70.960">
    <property type="entry name" value="SEA domain"/>
    <property type="match status" value="1"/>
</dbReference>
<feature type="compositionally biased region" description="Polar residues" evidence="6">
    <location>
        <begin position="195"/>
        <end position="207"/>
    </location>
</feature>
<feature type="transmembrane region" description="Helical" evidence="7">
    <location>
        <begin position="913"/>
        <end position="938"/>
    </location>
</feature>
<evidence type="ECO:0000313" key="10">
    <source>
        <dbReference type="Proteomes" id="UP000694867"/>
    </source>
</evidence>
<dbReference type="SUPFAM" id="SSF82671">
    <property type="entry name" value="SEA domain"/>
    <property type="match status" value="1"/>
</dbReference>
<feature type="compositionally biased region" description="Low complexity" evidence="6">
    <location>
        <begin position="571"/>
        <end position="586"/>
    </location>
</feature>
<evidence type="ECO:0000256" key="2">
    <source>
        <dbReference type="ARBA" id="ARBA00022729"/>
    </source>
</evidence>
<dbReference type="Proteomes" id="UP000694867">
    <property type="component" value="Unplaced"/>
</dbReference>
<dbReference type="InterPro" id="IPR000082">
    <property type="entry name" value="SEA_dom"/>
</dbReference>
<dbReference type="SMART" id="SM00181">
    <property type="entry name" value="EGF"/>
    <property type="match status" value="2"/>
</dbReference>
<reference evidence="11" key="1">
    <citation type="submission" date="2025-08" db="UniProtKB">
        <authorList>
            <consortium name="RefSeq"/>
        </authorList>
    </citation>
    <scope>IDENTIFICATION</scope>
</reference>
<keyword evidence="7" id="KW-1133">Transmembrane helix</keyword>
<dbReference type="Pfam" id="PF01390">
    <property type="entry name" value="SEA"/>
    <property type="match status" value="1"/>
</dbReference>
<evidence type="ECO:0000256" key="1">
    <source>
        <dbReference type="ARBA" id="ARBA00022536"/>
    </source>
</evidence>
<feature type="compositionally biased region" description="Polar residues" evidence="6">
    <location>
        <begin position="557"/>
        <end position="570"/>
    </location>
</feature>
<dbReference type="InterPro" id="IPR018097">
    <property type="entry name" value="EGF_Ca-bd_CS"/>
</dbReference>
<feature type="compositionally biased region" description="Polar residues" evidence="6">
    <location>
        <begin position="90"/>
        <end position="102"/>
    </location>
</feature>
<keyword evidence="4 5" id="KW-1015">Disulfide bond</keyword>
<dbReference type="PROSITE" id="PS50026">
    <property type="entry name" value="EGF_3"/>
    <property type="match status" value="2"/>
</dbReference>
<dbReference type="PANTHER" id="PTHR24039">
    <property type="entry name" value="FIBRILLIN-RELATED"/>
    <property type="match status" value="1"/>
</dbReference>
<dbReference type="Gene3D" id="2.10.25.10">
    <property type="entry name" value="Laminin"/>
    <property type="match status" value="1"/>
</dbReference>
<dbReference type="FunFam" id="2.10.25.10:FF:000038">
    <property type="entry name" value="Fibrillin 2"/>
    <property type="match status" value="1"/>
</dbReference>
<name>A0AAJ7L554_9ACAR</name>
<keyword evidence="1 5" id="KW-0245">EGF-like domain</keyword>
<accession>A0AAJ7L554</accession>
<dbReference type="GeneID" id="108864160"/>
<proteinExistence type="predicted"/>
<evidence type="ECO:0000256" key="3">
    <source>
        <dbReference type="ARBA" id="ARBA00022737"/>
    </source>
</evidence>
<dbReference type="SMART" id="SM00200">
    <property type="entry name" value="SEA"/>
    <property type="match status" value="1"/>
</dbReference>
<evidence type="ECO:0000259" key="9">
    <source>
        <dbReference type="PROSITE" id="PS50026"/>
    </source>
</evidence>
<evidence type="ECO:0000256" key="6">
    <source>
        <dbReference type="SAM" id="MobiDB-lite"/>
    </source>
</evidence>
<feature type="region of interest" description="Disordered" evidence="6">
    <location>
        <begin position="164"/>
        <end position="208"/>
    </location>
</feature>
<dbReference type="KEGG" id="goe:108864160"/>
<keyword evidence="2" id="KW-0732">Signal</keyword>
<evidence type="ECO:0000259" key="8">
    <source>
        <dbReference type="PROSITE" id="PS50024"/>
    </source>
</evidence>
<keyword evidence="3" id="KW-0677">Repeat</keyword>
<gene>
    <name evidence="11" type="primary">LOC108864160</name>
</gene>
<dbReference type="InterPro" id="IPR001881">
    <property type="entry name" value="EGF-like_Ca-bd_dom"/>
</dbReference>
<comment type="caution">
    <text evidence="5">Lacks conserved residue(s) required for the propagation of feature annotation.</text>
</comment>
<keyword evidence="10" id="KW-1185">Reference proteome</keyword>
<sequence>MGMSGVFQEQFRIALNAKTEILEEITHLHLHTELPLQMSVKRMRTTVSKELVLEKTLLRPLEDVEDSESRSRKEQRGSQKPLGDDPGLSRSFSVELQSSLSGKTPLMTSNIPPPPPPSTASSPTDTLEVAEASTVAYTVPYGEGSAGSFNFITSPTVEEASMTAAFREESDEVTESPQAAPERRQDVAPNLIRPSDTSKSKNPSRNPTIEILTGLIQLLGGDVRRRATPPPTPPPPQVMHPNFNFHPPQNALMGPPHPPPQFLHPLPPHQHRRPPFEIAQQFPNKPNIPAYIPSLNPSIGPHLPPQQPPGFYYPSPSDVSNILGVDEATERPVQRFELKTPDLAPTVTVPVEIDDETLPVRGSSSRNTIVFIHEAPPSLLPSATMNPSAAPTTTATKTLPDEAYGNIQSEKGTPVIEVVEPVATQRPSIQTNRPSNIWLPVGADDTSRVNIKYDPHNEPDIITQVAEPSIFDVTVVGDLNPTISNTKDLGPPPEIITETFTNVKPTPSQAIMATPTTDLASTTTITYSEPSSEAFPVFLPTPTISPTSSSDVVVYGKSSSGDTRVNSTTASSSSEKPNPTSTSSTPALLTKTHGIGKPYVVPVDVDPVRPSVQQSGFGHIKQASRNATPLPNIKQKAKRPTFKTKTNATLVRIDTCIVGDDSTCDANVNEWCKTDQGISTCTCRPGYARTQPRGPCLATISMQLTFKLDRMGEKKLHYNTNYLNPDSEEYQVLAFETRQALRSLFAKSTFSRVFMDSKVNGFKGSGSKVLVNATVEFEENDITRVSSVKRVVQHEMVNLISRGKSNLGDSRLFVEPLLNSALTVEDVNECRDVELHDCSPHASCENSFGNFKCVCKPGYTDKNPDTRRAGRVCAGCGPDFCNNRGECSIVDGERSCACKGKFMGPRCDIDGEVLAVALGASVTAVVIIILTLVCLCLWNRRWKREQAKAEVMSVASMAGYLNKTNSIGYRMHQSAAQDDRFRWSSHLDSLPNIYVQPDSSPLHSMPRAQSIYATQRHMRSHSPAMELENPYGHLPARPKSRGAMTHFGPASLASPYEFDPNKQASLFGSYRNPGTTRSMRPVFNAHW</sequence>
<dbReference type="SUPFAM" id="SSF57196">
    <property type="entry name" value="EGF/Laminin"/>
    <property type="match status" value="1"/>
</dbReference>
<dbReference type="InterPro" id="IPR000742">
    <property type="entry name" value="EGF"/>
</dbReference>
<feature type="domain" description="EGF-like" evidence="9">
    <location>
        <begin position="874"/>
        <end position="908"/>
    </location>
</feature>
<keyword evidence="7" id="KW-0472">Membrane</keyword>